<dbReference type="RefSeq" id="WP_066128143.1">
    <property type="nucleotide sequence ID" value="NZ_FKIF01000006.1"/>
</dbReference>
<evidence type="ECO:0000313" key="3">
    <source>
        <dbReference type="EMBL" id="SAI70261.1"/>
    </source>
</evidence>
<dbReference type="GO" id="GO:0050100">
    <property type="term" value="F:methylitaconate delta-isomerase activity"/>
    <property type="evidence" value="ECO:0007669"/>
    <property type="project" value="UniProtKB-EC"/>
</dbReference>
<dbReference type="InterPro" id="IPR007400">
    <property type="entry name" value="PrpF-like"/>
</dbReference>
<evidence type="ECO:0000256" key="2">
    <source>
        <dbReference type="ARBA" id="ARBA00023235"/>
    </source>
</evidence>
<dbReference type="EMBL" id="FKIF01000006">
    <property type="protein sequence ID" value="SAI70261.1"/>
    <property type="molecule type" value="Genomic_DNA"/>
</dbReference>
<organism evidence="3 4">
    <name type="scientific">Bordetella ansorpii</name>
    <dbReference type="NCBI Taxonomy" id="288768"/>
    <lineage>
        <taxon>Bacteria</taxon>
        <taxon>Pseudomonadati</taxon>
        <taxon>Pseudomonadota</taxon>
        <taxon>Betaproteobacteria</taxon>
        <taxon>Burkholderiales</taxon>
        <taxon>Alcaligenaceae</taxon>
        <taxon>Bordetella</taxon>
    </lineage>
</organism>
<dbReference type="Proteomes" id="UP000076848">
    <property type="component" value="Unassembled WGS sequence"/>
</dbReference>
<proteinExistence type="inferred from homology"/>
<dbReference type="PANTHER" id="PTHR43709">
    <property type="entry name" value="ACONITATE ISOMERASE-RELATED"/>
    <property type="match status" value="1"/>
</dbReference>
<keyword evidence="2 3" id="KW-0413">Isomerase</keyword>
<reference evidence="3 4" key="1">
    <citation type="submission" date="2016-04" db="EMBL/GenBank/DDBJ databases">
        <authorList>
            <consortium name="Pathogen Informatics"/>
        </authorList>
    </citation>
    <scope>NUCLEOTIDE SEQUENCE [LARGE SCALE GENOMIC DNA]</scope>
    <source>
        <strain evidence="3 4">H050680373</strain>
    </source>
</reference>
<name>A0A157SJ29_9BORD</name>
<keyword evidence="4" id="KW-1185">Reference proteome</keyword>
<evidence type="ECO:0000313" key="4">
    <source>
        <dbReference type="Proteomes" id="UP000076848"/>
    </source>
</evidence>
<evidence type="ECO:0000256" key="1">
    <source>
        <dbReference type="ARBA" id="ARBA00007673"/>
    </source>
</evidence>
<dbReference type="Pfam" id="PF04303">
    <property type="entry name" value="PrpF"/>
    <property type="match status" value="1"/>
</dbReference>
<dbReference type="AlphaFoldDB" id="A0A157SJ29"/>
<dbReference type="STRING" id="288768.SAMEA3906486_02990"/>
<dbReference type="SUPFAM" id="SSF54506">
    <property type="entry name" value="Diaminopimelate epimerase-like"/>
    <property type="match status" value="2"/>
</dbReference>
<dbReference type="Gene3D" id="3.10.310.10">
    <property type="entry name" value="Diaminopimelate Epimerase, Chain A, domain 1"/>
    <property type="match status" value="2"/>
</dbReference>
<accession>A0A157SJ29</accession>
<dbReference type="PANTHER" id="PTHR43709:SF2">
    <property type="entry name" value="DUF453 DOMAIN PROTEIN (AFU_ORTHOLOGUE AFUA_6G00360)"/>
    <property type="match status" value="1"/>
</dbReference>
<protein>
    <submittedName>
        <fullName evidence="3">3-methylitaconate isomerase</fullName>
        <ecNumber evidence="3">5.3.3.6</ecNumber>
    </submittedName>
</protein>
<comment type="similarity">
    <text evidence="1">Belongs to the PrpF family.</text>
</comment>
<dbReference type="OrthoDB" id="9779763at2"/>
<dbReference type="EC" id="5.3.3.6" evidence="3"/>
<gene>
    <name evidence="3" type="primary">mii_2</name>
    <name evidence="3" type="ORF">SAMEA3906486_02990</name>
</gene>
<sequence length="392" mass="41029">MEQISTPYTYYRGGTSKAAIVLRSDLPVEDEAQLEAWILAIYGSPDRRQIDGIGGADILTSKFAVVGPSTRPDADVDYTFYQVDILTAAVHRGLNCGNISAAIGPFAIDSGLVQATDPVTPVRIHATNFGRVIHALVPTLNGRARVSGDTKIDGVPGTGAAIELDFRDTVGGLTGALLPTGNVVDLIAVDGVGLVEMSIVDLANLVCYVRAETLGLEGTEDPVALAGDAALMERCERIRLAVAAQLGIAPDFETALAKPPATPWLGIVSPPKAWRNFATGAQHPADACDLAARLFTRRNIHKAYPGTGTACLGVAAAIPGTIPNQIAPSAQREASVLRIGHPCGVITVKADVQRAEDGALHIGQASFTRTARRIADGNVYAAVDRLAWLSGS</sequence>